<organism evidence="1 2">
    <name type="scientific">Pseudomonas protegens</name>
    <dbReference type="NCBI Taxonomy" id="380021"/>
    <lineage>
        <taxon>Bacteria</taxon>
        <taxon>Pseudomonadati</taxon>
        <taxon>Pseudomonadota</taxon>
        <taxon>Gammaproteobacteria</taxon>
        <taxon>Pseudomonadales</taxon>
        <taxon>Pseudomonadaceae</taxon>
        <taxon>Pseudomonas</taxon>
    </lineage>
</organism>
<sequence length="73" mass="8268">MSTANLIKMANQIAAYFANEPDQAQAVLSVRNHMQMFWTPGMRQELLAWQTEQQGAELHPLVQQAVRDAGWKA</sequence>
<evidence type="ECO:0000313" key="2">
    <source>
        <dbReference type="Proteomes" id="UP000515277"/>
    </source>
</evidence>
<dbReference type="RefSeq" id="WP_179598651.1">
    <property type="nucleotide sequence ID" value="NZ_CP060201.1"/>
</dbReference>
<evidence type="ECO:0000313" key="1">
    <source>
        <dbReference type="EMBL" id="QNH80093.1"/>
    </source>
</evidence>
<dbReference type="Pfam" id="PF11390">
    <property type="entry name" value="FdsD"/>
    <property type="match status" value="1"/>
</dbReference>
<name>A0A7G8YF76_9PSED</name>
<dbReference type="AlphaFoldDB" id="A0A7G8YF76"/>
<reference evidence="2" key="1">
    <citation type="journal article" date="2020" name="Microbiol. Resour. Announc.">
        <title>Complete genome sequences of four natural Pseudomonas isolates that catabolize a wide range of aromatic compounds relevant to lignin valorization.</title>
        <authorList>
            <person name="Hatmaker E.A."/>
            <person name="Presley G."/>
            <person name="Cannon O."/>
            <person name="Guss A.M."/>
            <person name="Elkins J.G."/>
        </authorList>
    </citation>
    <scope>NUCLEOTIDE SEQUENCE [LARGE SCALE GENOMIC DNA]</scope>
    <source>
        <strain evidence="2">H1F5C</strain>
    </source>
</reference>
<protein>
    <submittedName>
        <fullName evidence="1">Formate dehydrogenase subunit delta</fullName>
    </submittedName>
</protein>
<dbReference type="InterPro" id="IPR021074">
    <property type="entry name" value="Formate_DH_dsu"/>
</dbReference>
<dbReference type="Proteomes" id="UP000515277">
    <property type="component" value="Chromosome"/>
</dbReference>
<proteinExistence type="predicted"/>
<dbReference type="EMBL" id="CP060201">
    <property type="protein sequence ID" value="QNH80093.1"/>
    <property type="molecule type" value="Genomic_DNA"/>
</dbReference>
<gene>
    <name evidence="1" type="ORF">GGI48_13300</name>
</gene>
<accession>A0A7G8YF76</accession>